<accession>A0A975BPY1</accession>
<reference evidence="7" key="1">
    <citation type="journal article" date="2021" name="Microb. Physiol.">
        <title>Proteogenomic Insights into the Physiology of Marine, Sulfate-Reducing, Filamentous Desulfonema limicola and Desulfonema magnum.</title>
        <authorList>
            <person name="Schnaars V."/>
            <person name="Wohlbrand L."/>
            <person name="Scheve S."/>
            <person name="Hinrichs C."/>
            <person name="Reinhardt R."/>
            <person name="Rabus R."/>
        </authorList>
    </citation>
    <scope>NUCLEOTIDE SEQUENCE</scope>
    <source>
        <strain evidence="7">4be13</strain>
    </source>
</reference>
<dbReference type="EMBL" id="CP061800">
    <property type="protein sequence ID" value="QTA89435.1"/>
    <property type="molecule type" value="Genomic_DNA"/>
</dbReference>
<evidence type="ECO:0000256" key="3">
    <source>
        <dbReference type="PROSITE-ProRule" id="PRU00284"/>
    </source>
</evidence>
<keyword evidence="8" id="KW-1185">Reference proteome</keyword>
<evidence type="ECO:0000256" key="1">
    <source>
        <dbReference type="ARBA" id="ARBA00022500"/>
    </source>
</evidence>
<dbReference type="Gene3D" id="1.10.287.950">
    <property type="entry name" value="Methyl-accepting chemotaxis protein"/>
    <property type="match status" value="1"/>
</dbReference>
<feature type="region of interest" description="Disordered" evidence="4">
    <location>
        <begin position="503"/>
        <end position="522"/>
    </location>
</feature>
<keyword evidence="5" id="KW-0812">Transmembrane</keyword>
<dbReference type="GO" id="GO:0006935">
    <property type="term" value="P:chemotaxis"/>
    <property type="evidence" value="ECO:0007669"/>
    <property type="project" value="UniProtKB-KW"/>
</dbReference>
<gene>
    <name evidence="7" type="ORF">dnm_054880</name>
</gene>
<dbReference type="SMART" id="SM00283">
    <property type="entry name" value="MA"/>
    <property type="match status" value="1"/>
</dbReference>
<dbReference type="GO" id="GO:0004888">
    <property type="term" value="F:transmembrane signaling receptor activity"/>
    <property type="evidence" value="ECO:0007669"/>
    <property type="project" value="TreeGrafter"/>
</dbReference>
<dbReference type="RefSeq" id="WP_207678057.1">
    <property type="nucleotide sequence ID" value="NZ_CP061800.1"/>
</dbReference>
<evidence type="ECO:0000313" key="7">
    <source>
        <dbReference type="EMBL" id="QTA89435.1"/>
    </source>
</evidence>
<dbReference type="SUPFAM" id="SSF58104">
    <property type="entry name" value="Methyl-accepting chemotaxis protein (MCP) signaling domain"/>
    <property type="match status" value="1"/>
</dbReference>
<dbReference type="KEGG" id="dmm:dnm_054880"/>
<feature type="compositionally biased region" description="Basic and acidic residues" evidence="4">
    <location>
        <begin position="508"/>
        <end position="522"/>
    </location>
</feature>
<feature type="transmembrane region" description="Helical" evidence="5">
    <location>
        <begin position="158"/>
        <end position="185"/>
    </location>
</feature>
<evidence type="ECO:0000256" key="5">
    <source>
        <dbReference type="SAM" id="Phobius"/>
    </source>
</evidence>
<feature type="domain" description="Methyl-accepting transducer" evidence="6">
    <location>
        <begin position="199"/>
        <end position="428"/>
    </location>
</feature>
<keyword evidence="5" id="KW-0472">Membrane</keyword>
<dbReference type="InterPro" id="IPR004089">
    <property type="entry name" value="MCPsignal_dom"/>
</dbReference>
<dbReference type="PROSITE" id="PS50111">
    <property type="entry name" value="CHEMOTAXIS_TRANSDUC_2"/>
    <property type="match status" value="1"/>
</dbReference>
<protein>
    <submittedName>
        <fullName evidence="7">Methyl-accepting chemotaxis protein domain-containing protein</fullName>
    </submittedName>
</protein>
<dbReference type="PANTHER" id="PTHR43531:SF11">
    <property type="entry name" value="METHYL-ACCEPTING CHEMOTAXIS PROTEIN 3"/>
    <property type="match status" value="1"/>
</dbReference>
<dbReference type="GO" id="GO:0005886">
    <property type="term" value="C:plasma membrane"/>
    <property type="evidence" value="ECO:0007669"/>
    <property type="project" value="TreeGrafter"/>
</dbReference>
<organism evidence="7 8">
    <name type="scientific">Desulfonema magnum</name>
    <dbReference type="NCBI Taxonomy" id="45655"/>
    <lineage>
        <taxon>Bacteria</taxon>
        <taxon>Pseudomonadati</taxon>
        <taxon>Thermodesulfobacteriota</taxon>
        <taxon>Desulfobacteria</taxon>
        <taxon>Desulfobacterales</taxon>
        <taxon>Desulfococcaceae</taxon>
        <taxon>Desulfonema</taxon>
    </lineage>
</organism>
<evidence type="ECO:0000313" key="8">
    <source>
        <dbReference type="Proteomes" id="UP000663722"/>
    </source>
</evidence>
<dbReference type="AlphaFoldDB" id="A0A975BPY1"/>
<keyword evidence="5" id="KW-1133">Transmembrane helix</keyword>
<evidence type="ECO:0000259" key="6">
    <source>
        <dbReference type="PROSITE" id="PS50111"/>
    </source>
</evidence>
<keyword evidence="1" id="KW-0145">Chemotaxis</keyword>
<comment type="similarity">
    <text evidence="2">Belongs to the methyl-accepting chemotaxis (MCP) protein family.</text>
</comment>
<dbReference type="GO" id="GO:0007165">
    <property type="term" value="P:signal transduction"/>
    <property type="evidence" value="ECO:0007669"/>
    <property type="project" value="UniProtKB-KW"/>
</dbReference>
<name>A0A975BPY1_9BACT</name>
<keyword evidence="3" id="KW-0807">Transducer</keyword>
<dbReference type="Proteomes" id="UP000663722">
    <property type="component" value="Chromosome"/>
</dbReference>
<sequence length="522" mass="58110">MKQNFMKQNFMKQKMSKISLIMILISILIATAFSVYDYIREKKRLEANFYEITDPIPKRLADTLQHSVWFVNRNAGQKLIEFEMKNKRIYAVVVTESEDKTIFIAKERDDNWRIVNSSGDITGDFVVKSEDIVYEGQTVGRADVFFTTRFIKESLKNLIIFMTIKILATSLCLVIVLLFIVNIFFIKPISEILKGLGKIGNEVGFASVQMASVGRQLTGGASKQASAVEETSSSLEKISSMIRQNAQHVDYANHLMGETTHVVTDAAVSMTKLTHSMEEISKTSEETRKIIKTIEEIAFQTNLLALNAAVEAARAGEAGAGFAVVADEVRNLAMRSSEAARNTSALIEASIEKTQSGSELVFNADNAFKNVAKSAKKMEELLGEISASSQEQAMGISQVGQAMGEIDKVTQENMGSVEETMSVIEDINIQTERMKVFLSELMTLAGIKNERKTSHPEIKKSRRYFQTPSISADKIIFLEDAKASLRLSKPVLKIPQKTEPILSNKYKSHPDSLPENSSDHLC</sequence>
<dbReference type="Pfam" id="PF00015">
    <property type="entry name" value="MCPsignal"/>
    <property type="match status" value="1"/>
</dbReference>
<proteinExistence type="inferred from homology"/>
<evidence type="ECO:0000256" key="2">
    <source>
        <dbReference type="ARBA" id="ARBA00029447"/>
    </source>
</evidence>
<dbReference type="PANTHER" id="PTHR43531">
    <property type="entry name" value="PROTEIN ICFG"/>
    <property type="match status" value="1"/>
</dbReference>
<dbReference type="InterPro" id="IPR051310">
    <property type="entry name" value="MCP_chemotaxis"/>
</dbReference>
<evidence type="ECO:0000256" key="4">
    <source>
        <dbReference type="SAM" id="MobiDB-lite"/>
    </source>
</evidence>